<dbReference type="GO" id="GO:0030151">
    <property type="term" value="F:molybdenum ion binding"/>
    <property type="evidence" value="ECO:0007669"/>
    <property type="project" value="InterPro"/>
</dbReference>
<dbReference type="Proteomes" id="UP000266273">
    <property type="component" value="Unassembled WGS sequence"/>
</dbReference>
<dbReference type="SUPFAM" id="SSF50800">
    <property type="entry name" value="PK beta-barrel domain-like"/>
    <property type="match status" value="1"/>
</dbReference>
<dbReference type="InterPro" id="IPR011037">
    <property type="entry name" value="Pyrv_Knase-like_insert_dom_sf"/>
</dbReference>
<keyword evidence="3" id="KW-1185">Reference proteome</keyword>
<dbReference type="PANTHER" id="PTHR36930:SF1">
    <property type="entry name" value="MOSC DOMAIN-CONTAINING PROTEIN"/>
    <property type="match status" value="1"/>
</dbReference>
<gene>
    <name evidence="2" type="ORF">BXY53_1002</name>
</gene>
<dbReference type="Pfam" id="PF03473">
    <property type="entry name" value="MOSC"/>
    <property type="match status" value="1"/>
</dbReference>
<dbReference type="InterPro" id="IPR005302">
    <property type="entry name" value="MoCF_Sase_C"/>
</dbReference>
<name>A0A397Q7W9_9HYPH</name>
<dbReference type="GO" id="GO:0003824">
    <property type="term" value="F:catalytic activity"/>
    <property type="evidence" value="ECO:0007669"/>
    <property type="project" value="InterPro"/>
</dbReference>
<dbReference type="OrthoDB" id="581532at2"/>
<comment type="caution">
    <text evidence="2">The sequence shown here is derived from an EMBL/GenBank/DDBJ whole genome shotgun (WGS) entry which is preliminary data.</text>
</comment>
<dbReference type="RefSeq" id="WP_119060763.1">
    <property type="nucleotide sequence ID" value="NZ_QXDF01000001.1"/>
</dbReference>
<dbReference type="Pfam" id="PF03476">
    <property type="entry name" value="MOSC_N"/>
    <property type="match status" value="1"/>
</dbReference>
<sequence>MITVRHLYRYPVKGLSPEPLDEVRLEPGETIPFDRAYAIENGPGRFDPTAPKHLPKINFLMLMRHEKLAALETAFDADSQMLTIYRDGKQVARGDLSTRLGRQMIEQFFAGYMTGELKGAPRVVTAPGHSFSDVADKCLHLVNLETVRALGAEIGKELDPLRFRANVYFDGLAPWAEAQWLDGQIRIGEVTLDVFARTDRCAATDVNPETAARDTSIPPDMMRMYGHNELGVYARVIEGGTVRVGDEITA</sequence>
<dbReference type="Gene3D" id="2.40.33.20">
    <property type="entry name" value="PK beta-barrel domain-like"/>
    <property type="match status" value="1"/>
</dbReference>
<dbReference type="InterPro" id="IPR052716">
    <property type="entry name" value="MOSC_domain"/>
</dbReference>
<dbReference type="InterPro" id="IPR005303">
    <property type="entry name" value="MOCOS_middle"/>
</dbReference>
<dbReference type="PROSITE" id="PS51340">
    <property type="entry name" value="MOSC"/>
    <property type="match status" value="1"/>
</dbReference>
<organism evidence="2 3">
    <name type="scientific">Dichotomicrobium thermohalophilum</name>
    <dbReference type="NCBI Taxonomy" id="933063"/>
    <lineage>
        <taxon>Bacteria</taxon>
        <taxon>Pseudomonadati</taxon>
        <taxon>Pseudomonadota</taxon>
        <taxon>Alphaproteobacteria</taxon>
        <taxon>Hyphomicrobiales</taxon>
        <taxon>Hyphomicrobiaceae</taxon>
        <taxon>Dichotomicrobium</taxon>
    </lineage>
</organism>
<protein>
    <recommendedName>
        <fullName evidence="1">MOSC domain-containing protein</fullName>
    </recommendedName>
</protein>
<dbReference type="EMBL" id="QXDF01000001">
    <property type="protein sequence ID" value="RIA55915.1"/>
    <property type="molecule type" value="Genomic_DNA"/>
</dbReference>
<dbReference type="PANTHER" id="PTHR36930">
    <property type="entry name" value="METAL-SULFUR CLUSTER BIOSYNTHESIS PROTEINS YUAD-RELATED"/>
    <property type="match status" value="1"/>
</dbReference>
<evidence type="ECO:0000313" key="2">
    <source>
        <dbReference type="EMBL" id="RIA55915.1"/>
    </source>
</evidence>
<dbReference type="AlphaFoldDB" id="A0A397Q7W9"/>
<accession>A0A397Q7W9</accession>
<evidence type="ECO:0000313" key="3">
    <source>
        <dbReference type="Proteomes" id="UP000266273"/>
    </source>
</evidence>
<dbReference type="GO" id="GO:0030170">
    <property type="term" value="F:pyridoxal phosphate binding"/>
    <property type="evidence" value="ECO:0007669"/>
    <property type="project" value="InterPro"/>
</dbReference>
<feature type="domain" description="MOSC" evidence="1">
    <location>
        <begin position="98"/>
        <end position="250"/>
    </location>
</feature>
<evidence type="ECO:0000259" key="1">
    <source>
        <dbReference type="PROSITE" id="PS51340"/>
    </source>
</evidence>
<reference evidence="2 3" key="1">
    <citation type="submission" date="2018-08" db="EMBL/GenBank/DDBJ databases">
        <title>Genomic Encyclopedia of Archaeal and Bacterial Type Strains, Phase II (KMG-II): from individual species to whole genera.</title>
        <authorList>
            <person name="Goeker M."/>
        </authorList>
    </citation>
    <scope>NUCLEOTIDE SEQUENCE [LARGE SCALE GENOMIC DNA]</scope>
    <source>
        <strain evidence="2 3">DSM 5002</strain>
    </source>
</reference>
<proteinExistence type="predicted"/>